<dbReference type="Proteomes" id="UP000053051">
    <property type="component" value="Unassembled WGS sequence"/>
</dbReference>
<organism evidence="2 3">
    <name type="scientific">Richelia intracellularis HH01</name>
    <dbReference type="NCBI Taxonomy" id="1165094"/>
    <lineage>
        <taxon>Bacteria</taxon>
        <taxon>Bacillati</taxon>
        <taxon>Cyanobacteriota</taxon>
        <taxon>Cyanophyceae</taxon>
        <taxon>Nostocales</taxon>
        <taxon>Nostocaceae</taxon>
        <taxon>Richelia</taxon>
    </lineage>
</organism>
<evidence type="ECO:0000313" key="2">
    <source>
        <dbReference type="EMBL" id="CCH66608.1"/>
    </source>
</evidence>
<protein>
    <submittedName>
        <fullName evidence="2">Uncharacterized protein</fullName>
    </submittedName>
</protein>
<keyword evidence="1" id="KW-0472">Membrane</keyword>
<keyword evidence="1" id="KW-1133">Transmembrane helix</keyword>
<gene>
    <name evidence="2" type="ORF">RINTHH_4530</name>
</gene>
<reference evidence="3" key="2">
    <citation type="submission" date="2016-01" db="EMBL/GenBank/DDBJ databases">
        <title>Diatom-associated endosymboitic cyanobacterium lacks core nitrogen metabolism enzymes.</title>
        <authorList>
            <person name="Hilton J.A."/>
            <person name="Foster R.A."/>
            <person name="Tripp H.J."/>
            <person name="Carter B.J."/>
            <person name="Zehr J.P."/>
            <person name="Villareal T.A."/>
        </authorList>
    </citation>
    <scope>NUCLEOTIDE SEQUENCE [LARGE SCALE GENOMIC DNA]</scope>
    <source>
        <strain evidence="3">HH01</strain>
    </source>
</reference>
<evidence type="ECO:0000313" key="3">
    <source>
        <dbReference type="Proteomes" id="UP000053051"/>
    </source>
</evidence>
<keyword evidence="1" id="KW-0812">Transmembrane</keyword>
<comment type="caution">
    <text evidence="2">The sequence shown here is derived from an EMBL/GenBank/DDBJ whole genome shotgun (WGS) entry which is preliminary data.</text>
</comment>
<dbReference type="AlphaFoldDB" id="M1WZ93"/>
<evidence type="ECO:0000256" key="1">
    <source>
        <dbReference type="SAM" id="Phobius"/>
    </source>
</evidence>
<accession>M1WZ93</accession>
<sequence length="40" mass="4742">MITPYNTDPENQILSFWVIQEVLLIILKLFWVSKLIATLH</sequence>
<reference evidence="2 3" key="1">
    <citation type="submission" date="2012-05" db="EMBL/GenBank/DDBJ databases">
        <authorList>
            <person name="Hilton J."/>
        </authorList>
    </citation>
    <scope>NUCLEOTIDE SEQUENCE [LARGE SCALE GENOMIC DNA]</scope>
    <source>
        <strain evidence="2 3">HH01</strain>
    </source>
</reference>
<proteinExistence type="predicted"/>
<name>M1WZ93_9NOST</name>
<dbReference type="EMBL" id="CAIY01000027">
    <property type="protein sequence ID" value="CCH66608.1"/>
    <property type="molecule type" value="Genomic_DNA"/>
</dbReference>
<dbReference type="STRING" id="1165094.RINTHH_4530"/>
<keyword evidence="3" id="KW-1185">Reference proteome</keyword>
<feature type="transmembrane region" description="Helical" evidence="1">
    <location>
        <begin position="12"/>
        <end position="31"/>
    </location>
</feature>